<protein>
    <submittedName>
        <fullName evidence="2">Uncharacterized protein</fullName>
    </submittedName>
</protein>
<dbReference type="Gramene" id="KQK90342">
    <property type="protein sequence ID" value="KQK90342"/>
    <property type="gene ID" value="SETIT_037083mg"/>
</dbReference>
<sequence>MARLVAFHPDLRRALRSSPQEALPSSLQHAVLDAFAELPDGGAEQPPVPRRAVELHVPEELGGAVGQPLEPLHGCAGAGCLAASASAAGEHEERRDEAQDGVRDAARERRPRQPLPGLLLLELPQLPPVQRGVALVRGAPQPPAPPEQGRVGGVRPPGGHLQRGLHLDVRHLQPLDALPRAQTVPVPADEERVIGVGGDEDRSVKLRGEVIMEGKGWMCSPGQSLRAQAMDAKITQNKWRSSQVVSDGDWSVHVQMRTAAVG</sequence>
<name>K4ADX6_SETIT</name>
<proteinExistence type="predicted"/>
<dbReference type="Proteomes" id="UP000004995">
    <property type="component" value="Unassembled WGS sequence"/>
</dbReference>
<evidence type="ECO:0000313" key="3">
    <source>
        <dbReference type="Proteomes" id="UP000004995"/>
    </source>
</evidence>
<keyword evidence="3" id="KW-1185">Reference proteome</keyword>
<evidence type="ECO:0000313" key="2">
    <source>
        <dbReference type="EnsemblPlants" id="KQK90342"/>
    </source>
</evidence>
<evidence type="ECO:0000256" key="1">
    <source>
        <dbReference type="SAM" id="MobiDB-lite"/>
    </source>
</evidence>
<dbReference type="InParanoid" id="K4ADX6"/>
<reference evidence="3" key="1">
    <citation type="journal article" date="2012" name="Nat. Biotechnol.">
        <title>Reference genome sequence of the model plant Setaria.</title>
        <authorList>
            <person name="Bennetzen J.L."/>
            <person name="Schmutz J."/>
            <person name="Wang H."/>
            <person name="Percifield R."/>
            <person name="Hawkins J."/>
            <person name="Pontaroli A.C."/>
            <person name="Estep M."/>
            <person name="Feng L."/>
            <person name="Vaughn J.N."/>
            <person name="Grimwood J."/>
            <person name="Jenkins J."/>
            <person name="Barry K."/>
            <person name="Lindquist E."/>
            <person name="Hellsten U."/>
            <person name="Deshpande S."/>
            <person name="Wang X."/>
            <person name="Wu X."/>
            <person name="Mitros T."/>
            <person name="Triplett J."/>
            <person name="Yang X."/>
            <person name="Ye C.Y."/>
            <person name="Mauro-Herrera M."/>
            <person name="Wang L."/>
            <person name="Li P."/>
            <person name="Sharma M."/>
            <person name="Sharma R."/>
            <person name="Ronald P.C."/>
            <person name="Panaud O."/>
            <person name="Kellogg E.A."/>
            <person name="Brutnell T.P."/>
            <person name="Doust A.N."/>
            <person name="Tuskan G.A."/>
            <person name="Rokhsar D."/>
            <person name="Devos K.M."/>
        </authorList>
    </citation>
    <scope>NUCLEOTIDE SEQUENCE [LARGE SCALE GENOMIC DNA]</scope>
    <source>
        <strain evidence="3">cv. Yugu1</strain>
    </source>
</reference>
<feature type="compositionally biased region" description="Basic and acidic residues" evidence="1">
    <location>
        <begin position="89"/>
        <end position="108"/>
    </location>
</feature>
<dbReference type="EnsemblPlants" id="KQK90342">
    <property type="protein sequence ID" value="KQK90342"/>
    <property type="gene ID" value="SETIT_037083mg"/>
</dbReference>
<organism evidence="2 3">
    <name type="scientific">Setaria italica</name>
    <name type="common">Foxtail millet</name>
    <name type="synonym">Panicum italicum</name>
    <dbReference type="NCBI Taxonomy" id="4555"/>
    <lineage>
        <taxon>Eukaryota</taxon>
        <taxon>Viridiplantae</taxon>
        <taxon>Streptophyta</taxon>
        <taxon>Embryophyta</taxon>
        <taxon>Tracheophyta</taxon>
        <taxon>Spermatophyta</taxon>
        <taxon>Magnoliopsida</taxon>
        <taxon>Liliopsida</taxon>
        <taxon>Poales</taxon>
        <taxon>Poaceae</taxon>
        <taxon>PACMAD clade</taxon>
        <taxon>Panicoideae</taxon>
        <taxon>Panicodae</taxon>
        <taxon>Paniceae</taxon>
        <taxon>Cenchrinae</taxon>
        <taxon>Setaria</taxon>
    </lineage>
</organism>
<reference evidence="2" key="2">
    <citation type="submission" date="2018-08" db="UniProtKB">
        <authorList>
            <consortium name="EnsemblPlants"/>
        </authorList>
    </citation>
    <scope>IDENTIFICATION</scope>
    <source>
        <strain evidence="2">Yugu1</strain>
    </source>
</reference>
<accession>K4ADX6</accession>
<dbReference type="HOGENOM" id="CLU_1063204_0_0_1"/>
<dbReference type="AlphaFoldDB" id="K4ADX6"/>
<feature type="region of interest" description="Disordered" evidence="1">
    <location>
        <begin position="137"/>
        <end position="159"/>
    </location>
</feature>
<feature type="region of interest" description="Disordered" evidence="1">
    <location>
        <begin position="87"/>
        <end position="113"/>
    </location>
</feature>
<dbReference type="EMBL" id="AGNK02005924">
    <property type="status" value="NOT_ANNOTATED_CDS"/>
    <property type="molecule type" value="Genomic_DNA"/>
</dbReference>